<feature type="compositionally biased region" description="Polar residues" evidence="1">
    <location>
        <begin position="397"/>
        <end position="417"/>
    </location>
</feature>
<feature type="region of interest" description="Disordered" evidence="1">
    <location>
        <begin position="291"/>
        <end position="424"/>
    </location>
</feature>
<dbReference type="EMBL" id="MU004502">
    <property type="protein sequence ID" value="KAF2649197.1"/>
    <property type="molecule type" value="Genomic_DNA"/>
</dbReference>
<name>A0A6A6SQD9_9PLEO</name>
<organism evidence="3 4">
    <name type="scientific">Lophiostoma macrostomum CBS 122681</name>
    <dbReference type="NCBI Taxonomy" id="1314788"/>
    <lineage>
        <taxon>Eukaryota</taxon>
        <taxon>Fungi</taxon>
        <taxon>Dikarya</taxon>
        <taxon>Ascomycota</taxon>
        <taxon>Pezizomycotina</taxon>
        <taxon>Dothideomycetes</taxon>
        <taxon>Pleosporomycetidae</taxon>
        <taxon>Pleosporales</taxon>
        <taxon>Lophiostomataceae</taxon>
        <taxon>Lophiostoma</taxon>
    </lineage>
</organism>
<reference evidence="3" key="1">
    <citation type="journal article" date="2020" name="Stud. Mycol.">
        <title>101 Dothideomycetes genomes: a test case for predicting lifestyles and emergence of pathogens.</title>
        <authorList>
            <person name="Haridas S."/>
            <person name="Albert R."/>
            <person name="Binder M."/>
            <person name="Bloem J."/>
            <person name="Labutti K."/>
            <person name="Salamov A."/>
            <person name="Andreopoulos B."/>
            <person name="Baker S."/>
            <person name="Barry K."/>
            <person name="Bills G."/>
            <person name="Bluhm B."/>
            <person name="Cannon C."/>
            <person name="Castanera R."/>
            <person name="Culley D."/>
            <person name="Daum C."/>
            <person name="Ezra D."/>
            <person name="Gonzalez J."/>
            <person name="Henrissat B."/>
            <person name="Kuo A."/>
            <person name="Liang C."/>
            <person name="Lipzen A."/>
            <person name="Lutzoni F."/>
            <person name="Magnuson J."/>
            <person name="Mondo S."/>
            <person name="Nolan M."/>
            <person name="Ohm R."/>
            <person name="Pangilinan J."/>
            <person name="Park H.-J."/>
            <person name="Ramirez L."/>
            <person name="Alfaro M."/>
            <person name="Sun H."/>
            <person name="Tritt A."/>
            <person name="Yoshinaga Y."/>
            <person name="Zwiers L.-H."/>
            <person name="Turgeon B."/>
            <person name="Goodwin S."/>
            <person name="Spatafora J."/>
            <person name="Crous P."/>
            <person name="Grigoriev I."/>
        </authorList>
    </citation>
    <scope>NUCLEOTIDE SEQUENCE</scope>
    <source>
        <strain evidence="3">CBS 122681</strain>
    </source>
</reference>
<evidence type="ECO:0000256" key="2">
    <source>
        <dbReference type="SAM" id="Phobius"/>
    </source>
</evidence>
<feature type="compositionally biased region" description="Low complexity" evidence="1">
    <location>
        <begin position="307"/>
        <end position="335"/>
    </location>
</feature>
<keyword evidence="2" id="KW-1133">Transmembrane helix</keyword>
<dbReference type="Proteomes" id="UP000799324">
    <property type="component" value="Unassembled WGS sequence"/>
</dbReference>
<feature type="compositionally biased region" description="Low complexity" evidence="1">
    <location>
        <begin position="371"/>
        <end position="381"/>
    </location>
</feature>
<keyword evidence="2" id="KW-0472">Membrane</keyword>
<evidence type="ECO:0000256" key="1">
    <source>
        <dbReference type="SAM" id="MobiDB-lite"/>
    </source>
</evidence>
<protein>
    <submittedName>
        <fullName evidence="3">Uncharacterized protein</fullName>
    </submittedName>
</protein>
<keyword evidence="2" id="KW-0812">Transmembrane</keyword>
<feature type="region of interest" description="Disordered" evidence="1">
    <location>
        <begin position="248"/>
        <end position="267"/>
    </location>
</feature>
<proteinExistence type="predicted"/>
<sequence>MTKTETPDLGKVWDPNPSSPFDPYNNSNFSTTPSSMDRIKKRTKDRSQELSTPGVDSSPYLGSGESRFGSHLQPPIHDSEMPSRKGSCATNRSLMSEAPDMWEEQATGDASQGETPETQPPPAISRSRSFMDRFISKPKPDNHSPTSHLRVDYAGKWHARRMSGETRSLYNSPSVPEEDEEFEFVAPNLKDSPKEILARVASRESSISIPTPGGRAEALLSSSPMIDTEPGATIGKTAGKVIVAKLGREDIQSRPSRKTGTNTVKAKASTLSLKTPMELFSISPKASLSIATPVTMHSQEPVPPMSAPSTSPGTTTSRESASSKSSSSVKTPATVHSQIPTPPSHKAIPDSRKPTLSPKKKVRRQPEDRTPSSPSPNTTTSKAFSPLPAKTLKKRPSTLSTQSKKTILKPSPSQSINPPKKRSRQTINRGLSLSGAANIVLTAGLAAVVTYIIENAGEVFVESLLRKMGIAFLAGIALCLVIRVFQRRLLKIPEDLAYAFGKAAGPVVKAAVMGLKEGYAVEE</sequence>
<feature type="compositionally biased region" description="Basic and acidic residues" evidence="1">
    <location>
        <begin position="129"/>
        <end position="142"/>
    </location>
</feature>
<keyword evidence="4" id="KW-1185">Reference proteome</keyword>
<evidence type="ECO:0000313" key="3">
    <source>
        <dbReference type="EMBL" id="KAF2649197.1"/>
    </source>
</evidence>
<feature type="transmembrane region" description="Helical" evidence="2">
    <location>
        <begin position="465"/>
        <end position="485"/>
    </location>
</feature>
<feature type="transmembrane region" description="Helical" evidence="2">
    <location>
        <begin position="430"/>
        <end position="453"/>
    </location>
</feature>
<evidence type="ECO:0000313" key="4">
    <source>
        <dbReference type="Proteomes" id="UP000799324"/>
    </source>
</evidence>
<feature type="compositionally biased region" description="Polar residues" evidence="1">
    <location>
        <begin position="24"/>
        <end position="35"/>
    </location>
</feature>
<dbReference type="AlphaFoldDB" id="A0A6A6SQD9"/>
<feature type="compositionally biased region" description="Polar residues" evidence="1">
    <location>
        <begin position="108"/>
        <end position="117"/>
    </location>
</feature>
<gene>
    <name evidence="3" type="ORF">K491DRAFT_721881</name>
</gene>
<accession>A0A6A6SQD9</accession>
<feature type="region of interest" description="Disordered" evidence="1">
    <location>
        <begin position="1"/>
        <end position="149"/>
    </location>
</feature>
<feature type="compositionally biased region" description="Polar residues" evidence="1">
    <location>
        <begin position="258"/>
        <end position="267"/>
    </location>
</feature>